<proteinExistence type="predicted"/>
<accession>A0A3A5K1R2</accession>
<name>A0A3A5K1R2_9HYPH</name>
<gene>
    <name evidence="1" type="ORF">D3227_32810</name>
</gene>
<evidence type="ECO:0000313" key="1">
    <source>
        <dbReference type="EMBL" id="RJT29061.1"/>
    </source>
</evidence>
<organism evidence="1 2">
    <name type="scientific">Mesorhizobium waimense</name>
    <dbReference type="NCBI Taxonomy" id="1300307"/>
    <lineage>
        <taxon>Bacteria</taxon>
        <taxon>Pseudomonadati</taxon>
        <taxon>Pseudomonadota</taxon>
        <taxon>Alphaproteobacteria</taxon>
        <taxon>Hyphomicrobiales</taxon>
        <taxon>Phyllobacteriaceae</taxon>
        <taxon>Mesorhizobium</taxon>
    </lineage>
</organism>
<protein>
    <submittedName>
        <fullName evidence="1">Uncharacterized protein</fullName>
    </submittedName>
</protein>
<evidence type="ECO:0000313" key="2">
    <source>
        <dbReference type="Proteomes" id="UP000272706"/>
    </source>
</evidence>
<dbReference type="EMBL" id="QZWZ01000046">
    <property type="protein sequence ID" value="RJT29061.1"/>
    <property type="molecule type" value="Genomic_DNA"/>
</dbReference>
<reference evidence="1 2" key="1">
    <citation type="submission" date="2018-09" db="EMBL/GenBank/DDBJ databases">
        <title>Mesorhizobium carmichaelinearum sp. nov. isolated from Carmichaelinea spp. root nodules in New Zealand.</title>
        <authorList>
            <person name="De Meyer S.E."/>
        </authorList>
    </citation>
    <scope>NUCLEOTIDE SEQUENCE [LARGE SCALE GENOMIC DNA]</scope>
    <source>
        <strain evidence="1 2">ICMP19557</strain>
    </source>
</reference>
<dbReference type="AlphaFoldDB" id="A0A3A5K1R2"/>
<comment type="caution">
    <text evidence="1">The sequence shown here is derived from an EMBL/GenBank/DDBJ whole genome shotgun (WGS) entry which is preliminary data.</text>
</comment>
<dbReference type="Proteomes" id="UP000272706">
    <property type="component" value="Unassembled WGS sequence"/>
</dbReference>
<sequence length="74" mass="7965">MDCILVVVELISSETPSRICEIDATQPGGRARSCSAAADTIADEHARYDDLVGLNQMERLRPTTADYTSGPGPR</sequence>
<keyword evidence="2" id="KW-1185">Reference proteome</keyword>